<sequence length="1010" mass="112520">MLGKPVHVIVFFLHLLAVRHGIASPPTQHTRNNHALEVYASTSPLQNEARQQESIQGNQNEKFVSKPSLHWNGFHLNMDYMVSKALSNQLLGYGVYSDKNCGKEIPTNGAPMVIDFIMDPVIEENIPEGLRTIRLSLLLMPEKIFDASYITVDESGLAAVSFCTRVWTKKTEVSSQADFLREFHVLMYMELEPGNGIVGVREDRSSAWNVKTFMCDSESNEITGFIPPTSQKERIRLCVVPTPQTLQDGIYISSIQNLVFRRDSKVQSIINNGQAVSNDGSTHILCHQGSTVCTIDSLFDDQFFESPGTIEISGSVSLQFGYEYKQRSLLRKPVHVDVQNNQSEMNRLLYEVGESVGEKSILYFVGVTPSEENIGAEAFRCNTMNERITDEVSLMEQVDPIRICVQPVAKSLGSGVQLEDSFYVTRGSVVATGDVYLHFESSPHTRRLNEAEFAGPYLVKTRFEVLRSSAASRHPKTLIQSSPMYLRVMYVIAIGIAILISACTCCGLLYFFLRGRHIEEITVESRALPKQRDIDDSVDARMDSNTSFYSDFEFDTDGSGNSSDAESITESSDEDLKANAYAILFPANPNPKDLSQSLGGSSPIDAGNQQRNSMPIRKDFQLTRNKTVKRPGSSSLPRVAHDEVNQLSRKTKAPNNGRVSLITDPLTNLECAYTTTSDPSRQHLPKTTIGPPPRPTKKANSLPTYLYLPSNGKVLSQLNQPSQSRSFSPNRSQERRRSTSFGPSFGSDDVHQPVLEVTEQRPRRRVPKGKKSSFSRELLYDQGCHPGGITQIPRAELSQSLPQTIAGKTTILGESKKGSKEKKQQKKKGGKVYQTGEKGCMNPSIAQSKKRKKKHTKTIDSVYGDCTDNCGLGASVLAANSESGYSKGTGATEDSKLVKEAESRESTMPMDDDVCFEAEDHPGTEAFLLAIENTLTTKGPAVYAPIIYRHIKRQLLGRRFFVCDDDDKPFEWREATKSELIDLFWKYYEEQKSQKYGVSIEEEFISLAAQ</sequence>
<gene>
    <name evidence="4" type="ORF">IV203_005990</name>
</gene>
<feature type="compositionally biased region" description="Polar residues" evidence="1">
    <location>
        <begin position="713"/>
        <end position="731"/>
    </location>
</feature>
<reference evidence="4" key="2">
    <citation type="submission" date="2021-04" db="EMBL/GenBank/DDBJ databases">
        <authorList>
            <person name="Podell S."/>
        </authorList>
    </citation>
    <scope>NUCLEOTIDE SEQUENCE</scope>
    <source>
        <strain evidence="4">Hildebrandi</strain>
    </source>
</reference>
<keyword evidence="2" id="KW-0472">Membrane</keyword>
<keyword evidence="2" id="KW-0812">Transmembrane</keyword>
<evidence type="ECO:0000313" key="5">
    <source>
        <dbReference type="Proteomes" id="UP000693970"/>
    </source>
</evidence>
<evidence type="ECO:0000256" key="2">
    <source>
        <dbReference type="SAM" id="Phobius"/>
    </source>
</evidence>
<evidence type="ECO:0000256" key="1">
    <source>
        <dbReference type="SAM" id="MobiDB-lite"/>
    </source>
</evidence>
<feature type="region of interest" description="Disordered" evidence="1">
    <location>
        <begin position="674"/>
        <end position="777"/>
    </location>
</feature>
<feature type="region of interest" description="Disordered" evidence="1">
    <location>
        <begin position="809"/>
        <end position="854"/>
    </location>
</feature>
<evidence type="ECO:0008006" key="6">
    <source>
        <dbReference type="Google" id="ProtNLM"/>
    </source>
</evidence>
<name>A0A9K3KP49_9STRA</name>
<feature type="signal peptide" evidence="3">
    <location>
        <begin position="1"/>
        <end position="23"/>
    </location>
</feature>
<reference evidence="4" key="1">
    <citation type="journal article" date="2021" name="Sci. Rep.">
        <title>Diploid genomic architecture of Nitzschia inconspicua, an elite biomass production diatom.</title>
        <authorList>
            <person name="Oliver A."/>
            <person name="Podell S."/>
            <person name="Pinowska A."/>
            <person name="Traller J.C."/>
            <person name="Smith S.R."/>
            <person name="McClure R."/>
            <person name="Beliaev A."/>
            <person name="Bohutskyi P."/>
            <person name="Hill E.A."/>
            <person name="Rabines A."/>
            <person name="Zheng H."/>
            <person name="Allen L.Z."/>
            <person name="Kuo A."/>
            <person name="Grigoriev I.V."/>
            <person name="Allen A.E."/>
            <person name="Hazlebeck D."/>
            <person name="Allen E.E."/>
        </authorList>
    </citation>
    <scope>NUCLEOTIDE SEQUENCE</scope>
    <source>
        <strain evidence="4">Hildebrandi</strain>
    </source>
</reference>
<feature type="transmembrane region" description="Helical" evidence="2">
    <location>
        <begin position="488"/>
        <end position="513"/>
    </location>
</feature>
<proteinExistence type="predicted"/>
<feature type="compositionally biased region" description="Basic residues" evidence="1">
    <location>
        <begin position="762"/>
        <end position="773"/>
    </location>
</feature>
<keyword evidence="2" id="KW-1133">Transmembrane helix</keyword>
<dbReference type="Proteomes" id="UP000693970">
    <property type="component" value="Unassembled WGS sequence"/>
</dbReference>
<dbReference type="EMBL" id="JAGRRH010000021">
    <property type="protein sequence ID" value="KAG7346921.1"/>
    <property type="molecule type" value="Genomic_DNA"/>
</dbReference>
<dbReference type="OrthoDB" id="56963at2759"/>
<evidence type="ECO:0000256" key="3">
    <source>
        <dbReference type="SAM" id="SignalP"/>
    </source>
</evidence>
<feature type="region of interest" description="Disordered" evidence="1">
    <location>
        <begin position="551"/>
        <end position="571"/>
    </location>
</feature>
<keyword evidence="3" id="KW-0732">Signal</keyword>
<feature type="chain" id="PRO_5039891052" description="Transmembrane protein" evidence="3">
    <location>
        <begin position="24"/>
        <end position="1010"/>
    </location>
</feature>
<keyword evidence="5" id="KW-1185">Reference proteome</keyword>
<accession>A0A9K3KP49</accession>
<feature type="region of interest" description="Disordered" evidence="1">
    <location>
        <begin position="592"/>
        <end position="614"/>
    </location>
</feature>
<feature type="compositionally biased region" description="Polar residues" evidence="1">
    <location>
        <begin position="558"/>
        <end position="570"/>
    </location>
</feature>
<comment type="caution">
    <text evidence="4">The sequence shown here is derived from an EMBL/GenBank/DDBJ whole genome shotgun (WGS) entry which is preliminary data.</text>
</comment>
<dbReference type="AlphaFoldDB" id="A0A9K3KP49"/>
<evidence type="ECO:0000313" key="4">
    <source>
        <dbReference type="EMBL" id="KAG7346921.1"/>
    </source>
</evidence>
<organism evidence="4 5">
    <name type="scientific">Nitzschia inconspicua</name>
    <dbReference type="NCBI Taxonomy" id="303405"/>
    <lineage>
        <taxon>Eukaryota</taxon>
        <taxon>Sar</taxon>
        <taxon>Stramenopiles</taxon>
        <taxon>Ochrophyta</taxon>
        <taxon>Bacillariophyta</taxon>
        <taxon>Bacillariophyceae</taxon>
        <taxon>Bacillariophycidae</taxon>
        <taxon>Bacillariales</taxon>
        <taxon>Bacillariaceae</taxon>
        <taxon>Nitzschia</taxon>
    </lineage>
</organism>
<protein>
    <recommendedName>
        <fullName evidence="6">Transmembrane protein</fullName>
    </recommendedName>
</protein>